<dbReference type="InParanoid" id="A0A132BB10"/>
<organism evidence="2 3">
    <name type="scientific">Mollisia scopiformis</name>
    <name type="common">Conifer needle endophyte fungus</name>
    <name type="synonym">Phialocephala scopiformis</name>
    <dbReference type="NCBI Taxonomy" id="149040"/>
    <lineage>
        <taxon>Eukaryota</taxon>
        <taxon>Fungi</taxon>
        <taxon>Dikarya</taxon>
        <taxon>Ascomycota</taxon>
        <taxon>Pezizomycotina</taxon>
        <taxon>Leotiomycetes</taxon>
        <taxon>Helotiales</taxon>
        <taxon>Mollisiaceae</taxon>
        <taxon>Mollisia</taxon>
    </lineage>
</organism>
<dbReference type="PANTHER" id="PTHR42085:SF2">
    <property type="entry name" value="F-BOX DOMAIN-CONTAINING PROTEIN"/>
    <property type="match status" value="1"/>
</dbReference>
<feature type="region of interest" description="Disordered" evidence="1">
    <location>
        <begin position="1"/>
        <end position="20"/>
    </location>
</feature>
<evidence type="ECO:0000256" key="1">
    <source>
        <dbReference type="SAM" id="MobiDB-lite"/>
    </source>
</evidence>
<gene>
    <name evidence="2" type="ORF">LY89DRAFT_740662</name>
</gene>
<protein>
    <recommendedName>
        <fullName evidence="4">F-box domain-containing protein</fullName>
    </recommendedName>
</protein>
<dbReference type="RefSeq" id="XP_018063931.1">
    <property type="nucleotide sequence ID" value="XM_018220616.1"/>
</dbReference>
<proteinExistence type="predicted"/>
<dbReference type="EMBL" id="KQ947431">
    <property type="protein sequence ID" value="KUJ09576.1"/>
    <property type="molecule type" value="Genomic_DNA"/>
</dbReference>
<dbReference type="OrthoDB" id="3511142at2759"/>
<name>A0A132BB10_MOLSC</name>
<dbReference type="PANTHER" id="PTHR42085">
    <property type="entry name" value="F-BOX DOMAIN-CONTAINING PROTEIN"/>
    <property type="match status" value="1"/>
</dbReference>
<evidence type="ECO:0008006" key="4">
    <source>
        <dbReference type="Google" id="ProtNLM"/>
    </source>
</evidence>
<dbReference type="AlphaFoldDB" id="A0A132BB10"/>
<evidence type="ECO:0000313" key="3">
    <source>
        <dbReference type="Proteomes" id="UP000070700"/>
    </source>
</evidence>
<dbReference type="Proteomes" id="UP000070700">
    <property type="component" value="Unassembled WGS sequence"/>
</dbReference>
<keyword evidence="3" id="KW-1185">Reference proteome</keyword>
<evidence type="ECO:0000313" key="2">
    <source>
        <dbReference type="EMBL" id="KUJ09576.1"/>
    </source>
</evidence>
<reference evidence="2 3" key="1">
    <citation type="submission" date="2015-10" db="EMBL/GenBank/DDBJ databases">
        <title>Full genome of DAOMC 229536 Phialocephala scopiformis, a fungal endophyte of spruce producing the potent anti-insectan compound rugulosin.</title>
        <authorList>
            <consortium name="DOE Joint Genome Institute"/>
            <person name="Walker A.K."/>
            <person name="Frasz S.L."/>
            <person name="Seifert K.A."/>
            <person name="Miller J.D."/>
            <person name="Mondo S.J."/>
            <person name="Labutti K."/>
            <person name="Lipzen A."/>
            <person name="Dockter R."/>
            <person name="Kennedy M."/>
            <person name="Grigoriev I.V."/>
            <person name="Spatafora J.W."/>
        </authorList>
    </citation>
    <scope>NUCLEOTIDE SEQUENCE [LARGE SCALE GENOMIC DNA]</scope>
    <source>
        <strain evidence="2 3">CBS 120377</strain>
    </source>
</reference>
<sequence>MSTNSTMSADSGAKVPEDSPKELQVSFLKFPPEVRDMIYDLLVESEYSIDILSLKRKTGSRKKSDSADPNAILRANKQTYSEGSARLYTVNTFTVGNGWWNSSTVPNLKGLQSFIRTVPKTFISLIKNLNIRVSFLCNFDGDAYYLDVHATEDLLDTLWIVQKHFDGVKNLEWVITMDNIRNLRGPSDPEAGTWAIAYSGHHIVRYAVQSLLESLTPLNSYHYTFGVRLKDEEVKRFLAVVLVEKDWKRVGNGGVED</sequence>
<dbReference type="GeneID" id="28830342"/>
<accession>A0A132BB10</accession>
<dbReference type="KEGG" id="psco:LY89DRAFT_740662"/>
<dbReference type="InterPro" id="IPR038883">
    <property type="entry name" value="AN11006-like"/>
</dbReference>